<sequence length="434" mass="48040">MSTAGVFAAVNSAIKLADFILDLREVPEELRVFSSLITRVKSDLDEAFRLRRNPAIDCRLIATPSQKQWVDSAITDVQRALHDIGVYIENGRVDEEHGKSVGMKTRFEWVVKNHNKIKTRELALATCQRSLLVAIQMMQTLEMTSLMTSITPITCLTTELPKPPSYEASVGRAWRDEEDEKPLRPRPRRKPAPGTTKEEALKHVHEVDSGTLSRMQSAPAPLQSTGTPWWYAPSDVGQKVGLSSNSASTFAEQVLDPVISPPLQPQSTGVSQRQMSADSVLLTPALSWSLSPQPTGTTEWRAPSPSPSFTASISSPSELNLDWKSSAAVELPADDVKVSTRRPAPPAFRTFNRYSAQRNRSVASFSSTSETVVDSEEKYAVASDEKYPVLSDVKYPVVSDEKYLVVSSAESPLHRSATSERQRRARRRLAAYDD</sequence>
<evidence type="ECO:0000313" key="2">
    <source>
        <dbReference type="Proteomes" id="UP001172680"/>
    </source>
</evidence>
<gene>
    <name evidence="1" type="ORF">H2199_006276</name>
</gene>
<evidence type="ECO:0000313" key="1">
    <source>
        <dbReference type="EMBL" id="KAJ9640042.1"/>
    </source>
</evidence>
<dbReference type="EMBL" id="JAPDRP010000018">
    <property type="protein sequence ID" value="KAJ9640042.1"/>
    <property type="molecule type" value="Genomic_DNA"/>
</dbReference>
<name>A0ACC2YXM6_9PEZI</name>
<protein>
    <submittedName>
        <fullName evidence="1">Uncharacterized protein</fullName>
    </submittedName>
</protein>
<comment type="caution">
    <text evidence="1">The sequence shown here is derived from an EMBL/GenBank/DDBJ whole genome shotgun (WGS) entry which is preliminary data.</text>
</comment>
<keyword evidence="2" id="KW-1185">Reference proteome</keyword>
<organism evidence="1 2">
    <name type="scientific">Coniosporium tulheliwenetii</name>
    <dbReference type="NCBI Taxonomy" id="3383036"/>
    <lineage>
        <taxon>Eukaryota</taxon>
        <taxon>Fungi</taxon>
        <taxon>Dikarya</taxon>
        <taxon>Ascomycota</taxon>
        <taxon>Pezizomycotina</taxon>
        <taxon>Dothideomycetes</taxon>
        <taxon>Dothideomycetes incertae sedis</taxon>
        <taxon>Coniosporium</taxon>
    </lineage>
</organism>
<reference evidence="1" key="1">
    <citation type="submission" date="2022-10" db="EMBL/GenBank/DDBJ databases">
        <title>Culturing micro-colonial fungi from biological soil crusts in the Mojave desert and describing Neophaeococcomyces mojavensis, and introducing the new genera and species Taxawa tesnikishii.</title>
        <authorList>
            <person name="Kurbessoian T."/>
            <person name="Stajich J.E."/>
        </authorList>
    </citation>
    <scope>NUCLEOTIDE SEQUENCE</scope>
    <source>
        <strain evidence="1">JES_115</strain>
    </source>
</reference>
<accession>A0ACC2YXM6</accession>
<proteinExistence type="predicted"/>
<dbReference type="Proteomes" id="UP001172680">
    <property type="component" value="Unassembled WGS sequence"/>
</dbReference>